<dbReference type="RefSeq" id="WP_188539587.1">
    <property type="nucleotide sequence ID" value="NZ_BMFT01000001.1"/>
</dbReference>
<protein>
    <recommendedName>
        <fullName evidence="4">DUF3397 domain-containing protein</fullName>
    </recommendedName>
</protein>
<accession>A0ABQ1YJ67</accession>
<keyword evidence="1" id="KW-0472">Membrane</keyword>
<name>A0ABQ1YJ67_9BACL</name>
<feature type="transmembrane region" description="Helical" evidence="1">
    <location>
        <begin position="6"/>
        <end position="27"/>
    </location>
</feature>
<dbReference type="Proteomes" id="UP000659344">
    <property type="component" value="Unassembled WGS sequence"/>
</dbReference>
<dbReference type="Pfam" id="PF11877">
    <property type="entry name" value="DUF3397"/>
    <property type="match status" value="1"/>
</dbReference>
<dbReference type="EMBL" id="BMFT01000001">
    <property type="protein sequence ID" value="GGH26460.1"/>
    <property type="molecule type" value="Genomic_DNA"/>
</dbReference>
<comment type="caution">
    <text evidence="2">The sequence shown here is derived from an EMBL/GenBank/DDBJ whole genome shotgun (WGS) entry which is preliminary data.</text>
</comment>
<reference evidence="3" key="1">
    <citation type="journal article" date="2019" name="Int. J. Syst. Evol. Microbiol.">
        <title>The Global Catalogue of Microorganisms (GCM) 10K type strain sequencing project: providing services to taxonomists for standard genome sequencing and annotation.</title>
        <authorList>
            <consortium name="The Broad Institute Genomics Platform"/>
            <consortium name="The Broad Institute Genome Sequencing Center for Infectious Disease"/>
            <person name="Wu L."/>
            <person name="Ma J."/>
        </authorList>
    </citation>
    <scope>NUCLEOTIDE SEQUENCE [LARGE SCALE GENOMIC DNA]</scope>
    <source>
        <strain evidence="3">CGMCC 1.12769</strain>
    </source>
</reference>
<feature type="transmembrane region" description="Helical" evidence="1">
    <location>
        <begin position="103"/>
        <end position="125"/>
    </location>
</feature>
<organism evidence="2 3">
    <name type="scientific">Paenibacillus segetis</name>
    <dbReference type="NCBI Taxonomy" id="1325360"/>
    <lineage>
        <taxon>Bacteria</taxon>
        <taxon>Bacillati</taxon>
        <taxon>Bacillota</taxon>
        <taxon>Bacilli</taxon>
        <taxon>Bacillales</taxon>
        <taxon>Paenibacillaceae</taxon>
        <taxon>Paenibacillus</taxon>
    </lineage>
</organism>
<evidence type="ECO:0000313" key="2">
    <source>
        <dbReference type="EMBL" id="GGH26460.1"/>
    </source>
</evidence>
<sequence>MGLVVTPFIVLSIMPVIPFLLVYFIHYHLKRDKKVAIKLAMDVTTFFLIFSVSALFNNVFNSGFGIYLIVLILLIIGGLIGGAQNRLKGKVNVRKLLRVVWRLAFAGTGVAYVVLFLIGFIAAILHI</sequence>
<evidence type="ECO:0008006" key="4">
    <source>
        <dbReference type="Google" id="ProtNLM"/>
    </source>
</evidence>
<keyword evidence="1" id="KW-0812">Transmembrane</keyword>
<evidence type="ECO:0000256" key="1">
    <source>
        <dbReference type="SAM" id="Phobius"/>
    </source>
</evidence>
<keyword evidence="1" id="KW-1133">Transmembrane helix</keyword>
<evidence type="ECO:0000313" key="3">
    <source>
        <dbReference type="Proteomes" id="UP000659344"/>
    </source>
</evidence>
<keyword evidence="3" id="KW-1185">Reference proteome</keyword>
<dbReference type="InterPro" id="IPR024515">
    <property type="entry name" value="DUF3397"/>
</dbReference>
<proteinExistence type="predicted"/>
<feature type="transmembrane region" description="Helical" evidence="1">
    <location>
        <begin position="39"/>
        <end position="58"/>
    </location>
</feature>
<gene>
    <name evidence="2" type="ORF">GCM10008013_27320</name>
</gene>
<feature type="transmembrane region" description="Helical" evidence="1">
    <location>
        <begin position="64"/>
        <end position="83"/>
    </location>
</feature>